<organism evidence="1 2">
    <name type="scientific">Wansuia hejianensis</name>
    <dbReference type="NCBI Taxonomy" id="2763667"/>
    <lineage>
        <taxon>Bacteria</taxon>
        <taxon>Bacillati</taxon>
        <taxon>Bacillota</taxon>
        <taxon>Clostridia</taxon>
        <taxon>Lachnospirales</taxon>
        <taxon>Lachnospiraceae</taxon>
        <taxon>Wansuia</taxon>
    </lineage>
</organism>
<accession>A0A7G9GGD7</accession>
<dbReference type="GO" id="GO:0005829">
    <property type="term" value="C:cytosol"/>
    <property type="evidence" value="ECO:0007669"/>
    <property type="project" value="TreeGrafter"/>
</dbReference>
<dbReference type="GO" id="GO:0003700">
    <property type="term" value="F:DNA-binding transcription factor activity"/>
    <property type="evidence" value="ECO:0007669"/>
    <property type="project" value="TreeGrafter"/>
</dbReference>
<protein>
    <submittedName>
        <fullName evidence="1">Rrf2 family transcriptional regulator</fullName>
    </submittedName>
</protein>
<evidence type="ECO:0000313" key="2">
    <source>
        <dbReference type="Proteomes" id="UP000515860"/>
    </source>
</evidence>
<reference evidence="1 2" key="1">
    <citation type="submission" date="2020-08" db="EMBL/GenBank/DDBJ databases">
        <authorList>
            <person name="Liu C."/>
            <person name="Sun Q."/>
        </authorList>
    </citation>
    <scope>NUCLEOTIDE SEQUENCE [LARGE SCALE GENOMIC DNA]</scope>
    <source>
        <strain evidence="1 2">NSJ-29</strain>
    </source>
</reference>
<dbReference type="InterPro" id="IPR036388">
    <property type="entry name" value="WH-like_DNA-bd_sf"/>
</dbReference>
<dbReference type="PROSITE" id="PS01332">
    <property type="entry name" value="HTH_RRF2_1"/>
    <property type="match status" value="1"/>
</dbReference>
<dbReference type="Proteomes" id="UP000515860">
    <property type="component" value="Chromosome"/>
</dbReference>
<dbReference type="PANTHER" id="PTHR33221">
    <property type="entry name" value="WINGED HELIX-TURN-HELIX TRANSCRIPTIONAL REGULATOR, RRF2 FAMILY"/>
    <property type="match status" value="1"/>
</dbReference>
<dbReference type="Gene3D" id="1.10.10.10">
    <property type="entry name" value="Winged helix-like DNA-binding domain superfamily/Winged helix DNA-binding domain"/>
    <property type="match status" value="1"/>
</dbReference>
<dbReference type="InterPro" id="IPR030489">
    <property type="entry name" value="TR_Rrf2-type_CS"/>
</dbReference>
<evidence type="ECO:0000313" key="1">
    <source>
        <dbReference type="EMBL" id="QNM09869.1"/>
    </source>
</evidence>
<keyword evidence="2" id="KW-1185">Reference proteome</keyword>
<dbReference type="PANTHER" id="PTHR33221:SF15">
    <property type="entry name" value="HTH-TYPE TRANSCRIPTIONAL REGULATOR YWGB-RELATED"/>
    <property type="match status" value="1"/>
</dbReference>
<dbReference type="KEGG" id="whj:H9Q79_06185"/>
<dbReference type="EMBL" id="CP060635">
    <property type="protein sequence ID" value="QNM09869.1"/>
    <property type="molecule type" value="Genomic_DNA"/>
</dbReference>
<proteinExistence type="predicted"/>
<dbReference type="InterPro" id="IPR036390">
    <property type="entry name" value="WH_DNA-bd_sf"/>
</dbReference>
<dbReference type="RefSeq" id="WP_118643788.1">
    <property type="nucleotide sequence ID" value="NZ_CP060635.1"/>
</dbReference>
<sequence length="137" mass="14842">MTSEFAIGVHALVYLNHKNETLSSELLAENICTNPARIRKVMAKLKTGGLIVTQEGLKGGYRIGKPAEDITLKSVCEALREDIVKASWKSGNADMECLVASGMAGIMDDLYGDLNALCMDHLATITIADIDRKIFGK</sequence>
<dbReference type="SUPFAM" id="SSF46785">
    <property type="entry name" value="Winged helix' DNA-binding domain"/>
    <property type="match status" value="1"/>
</dbReference>
<dbReference type="PROSITE" id="PS51197">
    <property type="entry name" value="HTH_RRF2_2"/>
    <property type="match status" value="1"/>
</dbReference>
<dbReference type="AlphaFoldDB" id="A0A7G9GGD7"/>
<name>A0A7G9GGD7_9FIRM</name>
<gene>
    <name evidence="1" type="ORF">H9Q79_06185</name>
</gene>
<dbReference type="Pfam" id="PF02082">
    <property type="entry name" value="Rrf2"/>
    <property type="match status" value="1"/>
</dbReference>
<dbReference type="InterPro" id="IPR000944">
    <property type="entry name" value="Tscrpt_reg_Rrf2"/>
</dbReference>